<dbReference type="InterPro" id="IPR043144">
    <property type="entry name" value="Mal/L-sulf/L-lact_DH-like_ah"/>
</dbReference>
<keyword evidence="2" id="KW-0560">Oxidoreductase</keyword>
<dbReference type="Gene3D" id="3.30.1370.60">
    <property type="entry name" value="Hypothetical oxidoreductase yiak, domain 2"/>
    <property type="match status" value="1"/>
</dbReference>
<sequence length="348" mass="35828">MKEQTLPAETLARLIEAIFQSLGVDPADAACTAASLVSADLEGISSHGVALVPMYVQRIKAGSVNVDGQPSLVEDHGAMVIMTAANTLGQLSAQTAVQLAIERARQYGISIVTVRDAFHFGTAAYWSKQFTEAGMIGFSFSNTRPLMPAPGGAQALVGNNPMAIAFPSATGEALVVDMAMSATAMGKIRIAQAHGKSIPAGWATDAEGRATTNASEAINGMLLPAAGPKGFGLAVVVDLLCGALSGGGVGAAVRPLYGDLSEPYNCSHTFIAIDASRIAGGAGIGSQVAEFAQSIRDSRRAPGTETIYAPGDLERANRQRIAGHCVLHATLIDELNALAKAANSDLRL</sequence>
<dbReference type="Pfam" id="PF02615">
    <property type="entry name" value="Ldh_2"/>
    <property type="match status" value="1"/>
</dbReference>
<dbReference type="InterPro" id="IPR036111">
    <property type="entry name" value="Mal/L-sulfo/L-lacto_DH-like_sf"/>
</dbReference>
<accession>A0A3M5UHV0</accession>
<dbReference type="Gene3D" id="1.10.1530.10">
    <property type="match status" value="1"/>
</dbReference>
<dbReference type="GO" id="GO:0016491">
    <property type="term" value="F:oxidoreductase activity"/>
    <property type="evidence" value="ECO:0007669"/>
    <property type="project" value="UniProtKB-KW"/>
</dbReference>
<dbReference type="Proteomes" id="UP000280395">
    <property type="component" value="Unassembled WGS sequence"/>
</dbReference>
<dbReference type="SUPFAM" id="SSF89733">
    <property type="entry name" value="L-sulfolactate dehydrogenase-like"/>
    <property type="match status" value="1"/>
</dbReference>
<dbReference type="AlphaFoldDB" id="A0A3M5UHV0"/>
<dbReference type="EMBL" id="RBUA01001337">
    <property type="protein sequence ID" value="RMU45104.1"/>
    <property type="molecule type" value="Genomic_DNA"/>
</dbReference>
<gene>
    <name evidence="3" type="ORF">ALP29_04481</name>
</gene>
<comment type="caution">
    <text evidence="3">The sequence shown here is derived from an EMBL/GenBank/DDBJ whole genome shotgun (WGS) entry which is preliminary data.</text>
</comment>
<organism evidence="3 4">
    <name type="scientific">Pseudomonas syringae pv. avii</name>
    <dbReference type="NCBI Taxonomy" id="663959"/>
    <lineage>
        <taxon>Bacteria</taxon>
        <taxon>Pseudomonadati</taxon>
        <taxon>Pseudomonadota</taxon>
        <taxon>Gammaproteobacteria</taxon>
        <taxon>Pseudomonadales</taxon>
        <taxon>Pseudomonadaceae</taxon>
        <taxon>Pseudomonas</taxon>
        <taxon>Pseudomonas syringae</taxon>
    </lineage>
</organism>
<dbReference type="InterPro" id="IPR003767">
    <property type="entry name" value="Malate/L-lactate_DH-like"/>
</dbReference>
<proteinExistence type="inferred from homology"/>
<dbReference type="PANTHER" id="PTHR11091">
    <property type="entry name" value="OXIDOREDUCTASE-RELATED"/>
    <property type="match status" value="1"/>
</dbReference>
<evidence type="ECO:0000313" key="3">
    <source>
        <dbReference type="EMBL" id="RMU45104.1"/>
    </source>
</evidence>
<evidence type="ECO:0000313" key="4">
    <source>
        <dbReference type="Proteomes" id="UP000280395"/>
    </source>
</evidence>
<comment type="similarity">
    <text evidence="1">Belongs to the LDH2/MDH2 oxidoreductase family.</text>
</comment>
<protein>
    <submittedName>
        <fullName evidence="3">Uncharacterized protein</fullName>
    </submittedName>
</protein>
<evidence type="ECO:0000256" key="1">
    <source>
        <dbReference type="ARBA" id="ARBA00006056"/>
    </source>
</evidence>
<evidence type="ECO:0000256" key="2">
    <source>
        <dbReference type="ARBA" id="ARBA00023002"/>
    </source>
</evidence>
<dbReference type="RefSeq" id="WP_122301319.1">
    <property type="nucleotide sequence ID" value="NZ_RBUA01001337.1"/>
</dbReference>
<dbReference type="PANTHER" id="PTHR11091:SF0">
    <property type="entry name" value="MALATE DEHYDROGENASE"/>
    <property type="match status" value="1"/>
</dbReference>
<dbReference type="InterPro" id="IPR043143">
    <property type="entry name" value="Mal/L-sulf/L-lact_DH-like_NADP"/>
</dbReference>
<reference evidence="3 4" key="1">
    <citation type="submission" date="2018-08" db="EMBL/GenBank/DDBJ databases">
        <title>Recombination of ecologically and evolutionarily significant loci maintains genetic cohesion in the Pseudomonas syringae species complex.</title>
        <authorList>
            <person name="Dillon M."/>
            <person name="Thakur S."/>
            <person name="Almeida R.N.D."/>
            <person name="Weir B.S."/>
            <person name="Guttman D.S."/>
        </authorList>
    </citation>
    <scope>NUCLEOTIDE SEQUENCE [LARGE SCALE GENOMIC DNA]</scope>
    <source>
        <strain evidence="3 4">ICMP 14479</strain>
    </source>
</reference>
<name>A0A3M5UHV0_PSESX</name>